<evidence type="ECO:0000313" key="1">
    <source>
        <dbReference type="EMBL" id="RDI61764.1"/>
    </source>
</evidence>
<dbReference type="InterPro" id="IPR024078">
    <property type="entry name" value="LmbE-like_dom_sf"/>
</dbReference>
<dbReference type="SUPFAM" id="SSF102588">
    <property type="entry name" value="LmbE-like"/>
    <property type="match status" value="1"/>
</dbReference>
<proteinExistence type="predicted"/>
<dbReference type="GO" id="GO:0016811">
    <property type="term" value="F:hydrolase activity, acting on carbon-nitrogen (but not peptide) bonds, in linear amides"/>
    <property type="evidence" value="ECO:0007669"/>
    <property type="project" value="TreeGrafter"/>
</dbReference>
<dbReference type="EMBL" id="QQBB01000001">
    <property type="protein sequence ID" value="RDI61764.1"/>
    <property type="molecule type" value="Genomic_DNA"/>
</dbReference>
<name>A0A370HXV3_9HYPH</name>
<dbReference type="InterPro" id="IPR003737">
    <property type="entry name" value="GlcNAc_PI_deacetylase-related"/>
</dbReference>
<sequence length="789" mass="85506">MADPALVRLHRKLERLSSVLTVMNTGAHPDDEASGMLAALRFGLGMRVVIACSTRGEGGQNAIGLERGAALGVLRTREMEEAARRLDADVVWLGHGPDDPVHDFGFSKNGDDTLGRWGEDRIVERLVRAYREERQDIVIPTFLDVPGQHGHHRAMTRAAERAVALAADPKAFPEHLEAGLRPWQVSKFYLPAWSGGGSTYDDEVPPPVATLVVHAPGDDVATGAPFAHIGEWSRAAHLSQGMGHWQEDPVRSWPLHLLLNATAAQNEESDIRDGLPATVGELSTLLPEEPARHLAAAQRLLEQARAAFPDRASIRNAAIAAAKSIVTALASCPHEYLDEVEHKLKRKLSEIDDVVIEASGVHVRGWADPHVVKPGRRAMVHYALTRPDVAVSVAPASVKNIGEAAPSSDGNTRAFEIAVPAGAPLTTAYPARFRVLGGNGDIHLSAMVEVDGYRACRLIDLDEPMRIVPGQSIVLDPDTVLLPTSRTHEPFFIRSLIDGDASNAGIDLVTPAGWALDPRDNGFRVSPPTHLKSGLYRLEGRVNGHPAYRSTPIAYPHIGRTAHLSREDLKVLVLDVQLPTGAKIGYVGGGNDQIGTWLVRLGFDVTDLDGVDLQGDLSRFTTIMVGIFAFGTRPDLAEACPRLHRFVSEGGHVVTFYHRPTDGWDPGLTPPRPITIGAPSLRWRVTDPRATVKVLGEDHPLMAGPNPIGPDDWEGWDKERGLYFASVWDEAYEPLLSMSDPGEKPLLGGLISGTIGHGRHTHVSLALHHQLDRLVPGAFRILANLAQPA</sequence>
<dbReference type="Gene3D" id="3.40.50.10320">
    <property type="entry name" value="LmbE-like"/>
    <property type="match status" value="1"/>
</dbReference>
<accession>A0A370HXV3</accession>
<reference evidence="1 2" key="1">
    <citation type="submission" date="2018-07" db="EMBL/GenBank/DDBJ databases">
        <title>Genomic Encyclopedia of Type Strains, Phase IV (KMG-IV): sequencing the most valuable type-strain genomes for metagenomic binning, comparative biology and taxonomic classification.</title>
        <authorList>
            <person name="Goeker M."/>
        </authorList>
    </citation>
    <scope>NUCLEOTIDE SEQUENCE [LARGE SCALE GENOMIC DNA]</scope>
    <source>
        <strain evidence="1 2">DSM 14364</strain>
    </source>
</reference>
<dbReference type="AlphaFoldDB" id="A0A370HXV3"/>
<dbReference type="PANTHER" id="PTHR12993">
    <property type="entry name" value="N-ACETYLGLUCOSAMINYL-PHOSPHATIDYLINOSITOL DE-N-ACETYLASE-RELATED"/>
    <property type="match status" value="1"/>
</dbReference>
<organism evidence="1 2">
    <name type="scientific">Microvirga subterranea</name>
    <dbReference type="NCBI Taxonomy" id="186651"/>
    <lineage>
        <taxon>Bacteria</taxon>
        <taxon>Pseudomonadati</taxon>
        <taxon>Pseudomonadota</taxon>
        <taxon>Alphaproteobacteria</taxon>
        <taxon>Hyphomicrobiales</taxon>
        <taxon>Methylobacteriaceae</taxon>
        <taxon>Microvirga</taxon>
    </lineage>
</organism>
<dbReference type="Pfam" id="PF02585">
    <property type="entry name" value="PIG-L"/>
    <property type="match status" value="1"/>
</dbReference>
<comment type="caution">
    <text evidence="1">The sequence shown here is derived from an EMBL/GenBank/DDBJ whole genome shotgun (WGS) entry which is preliminary data.</text>
</comment>
<dbReference type="Proteomes" id="UP000254925">
    <property type="component" value="Unassembled WGS sequence"/>
</dbReference>
<protein>
    <submittedName>
        <fullName evidence="1">LmbE family N-acetylglucosaminyl deacetylase</fullName>
    </submittedName>
</protein>
<dbReference type="InterPro" id="IPR029062">
    <property type="entry name" value="Class_I_gatase-like"/>
</dbReference>
<gene>
    <name evidence="1" type="ORF">DES45_10119</name>
</gene>
<dbReference type="PANTHER" id="PTHR12993:SF11">
    <property type="entry name" value="N-ACETYLGLUCOSAMINYL-PHOSPHATIDYLINOSITOL DE-N-ACETYLASE"/>
    <property type="match status" value="1"/>
</dbReference>
<keyword evidence="2" id="KW-1185">Reference proteome</keyword>
<dbReference type="SUPFAM" id="SSF52317">
    <property type="entry name" value="Class I glutamine amidotransferase-like"/>
    <property type="match status" value="1"/>
</dbReference>
<evidence type="ECO:0000313" key="2">
    <source>
        <dbReference type="Proteomes" id="UP000254925"/>
    </source>
</evidence>